<keyword evidence="3" id="KW-1185">Reference proteome</keyword>
<evidence type="ECO:0000313" key="2">
    <source>
        <dbReference type="EMBL" id="NKC33658.1"/>
    </source>
</evidence>
<proteinExistence type="predicted"/>
<dbReference type="Pfam" id="PF00881">
    <property type="entry name" value="Nitroreductase"/>
    <property type="match status" value="1"/>
</dbReference>
<dbReference type="NCBIfam" id="NF047509">
    <property type="entry name" value="Rv3131_FMN_oxido"/>
    <property type="match status" value="1"/>
</dbReference>
<dbReference type="EMBL" id="JAAVNE010000050">
    <property type="protein sequence ID" value="NKC33658.1"/>
    <property type="molecule type" value="Genomic_DNA"/>
</dbReference>
<dbReference type="InterPro" id="IPR006311">
    <property type="entry name" value="TAT_signal"/>
</dbReference>
<reference evidence="2 3" key="1">
    <citation type="submission" date="2020-03" db="EMBL/GenBank/DDBJ databases">
        <title>Roseomonas selenitidurans sp. nov. isolated from urban soil.</title>
        <authorList>
            <person name="Liu H."/>
        </authorList>
    </citation>
    <scope>NUCLEOTIDE SEQUENCE [LARGE SCALE GENOMIC DNA]</scope>
    <source>
        <strain evidence="2 3">BU-1</strain>
    </source>
</reference>
<comment type="caution">
    <text evidence="2">The sequence shown here is derived from an EMBL/GenBank/DDBJ whole genome shotgun (WGS) entry which is preliminary data.</text>
</comment>
<dbReference type="InterPro" id="IPR000415">
    <property type="entry name" value="Nitroreductase-like"/>
</dbReference>
<accession>A0ABX1EA00</accession>
<gene>
    <name evidence="2" type="ORF">HEQ75_22540</name>
</gene>
<dbReference type="RefSeq" id="WP_168034379.1">
    <property type="nucleotide sequence ID" value="NZ_JAAVNE010000050.1"/>
</dbReference>
<organism evidence="2 3">
    <name type="scientific">Falsiroseomonas selenitidurans</name>
    <dbReference type="NCBI Taxonomy" id="2716335"/>
    <lineage>
        <taxon>Bacteria</taxon>
        <taxon>Pseudomonadati</taxon>
        <taxon>Pseudomonadota</taxon>
        <taxon>Alphaproteobacteria</taxon>
        <taxon>Acetobacterales</taxon>
        <taxon>Roseomonadaceae</taxon>
        <taxon>Falsiroseomonas</taxon>
    </lineage>
</organism>
<evidence type="ECO:0000259" key="1">
    <source>
        <dbReference type="Pfam" id="PF00881"/>
    </source>
</evidence>
<dbReference type="PROSITE" id="PS51318">
    <property type="entry name" value="TAT"/>
    <property type="match status" value="1"/>
</dbReference>
<dbReference type="SUPFAM" id="SSF55469">
    <property type="entry name" value="FMN-dependent nitroreductase-like"/>
    <property type="match status" value="2"/>
</dbReference>
<evidence type="ECO:0000313" key="3">
    <source>
        <dbReference type="Proteomes" id="UP000787635"/>
    </source>
</evidence>
<dbReference type="InterPro" id="IPR029479">
    <property type="entry name" value="Nitroreductase"/>
</dbReference>
<dbReference type="Gene3D" id="3.40.109.10">
    <property type="entry name" value="NADH Oxidase"/>
    <property type="match status" value="1"/>
</dbReference>
<protein>
    <submittedName>
        <fullName evidence="2">Tat pathway signal protein</fullName>
    </submittedName>
</protein>
<name>A0ABX1EA00_9PROT</name>
<dbReference type="Proteomes" id="UP000787635">
    <property type="component" value="Unassembled WGS sequence"/>
</dbReference>
<sequence>MAVRRGERRGLLRGLAGVAVLGAAGSAGALALRRSQAEDYTEVLANCRGPAAPGTPPPLALVHHAVMAANSHNTQPWRFAVTAQAIEIRPDSTRRTPAVDPDDHHLHASLGCALENLVQAASAHGVMATAEVAADGTARALLEAAPVSPGPLFQAIPRRQSTRAAFDGGRLGPAELRALSVARPEDGVEVLLIDDPARRETLLDLVVAGNAAQLRDAAFVAELLGWIRFSHAEAVATRDGLFTGASGNPVVPGALGRRLFRQVFTLEGETDRYVRQIRSSAGLAVFVADADRPEGWVRAGRCAQRFCLQATALGLRTAWVNQPVEVPGLRGALAAWLGVAPLRPNLILRFGRGPELPASLRRPVAAVLEADYIAAP</sequence>
<feature type="domain" description="Nitroreductase" evidence="1">
    <location>
        <begin position="287"/>
        <end position="352"/>
    </location>
</feature>